<protein>
    <submittedName>
        <fullName evidence="5">Uncharacterized protein</fullName>
    </submittedName>
</protein>
<feature type="non-terminal residue" evidence="5">
    <location>
        <position position="398"/>
    </location>
</feature>
<name>A0A382LN62_9ZZZZ</name>
<reference evidence="5" key="1">
    <citation type="submission" date="2018-05" db="EMBL/GenBank/DDBJ databases">
        <authorList>
            <person name="Lanie J.A."/>
            <person name="Ng W.-L."/>
            <person name="Kazmierczak K.M."/>
            <person name="Andrzejewski T.M."/>
            <person name="Davidsen T.M."/>
            <person name="Wayne K.J."/>
            <person name="Tettelin H."/>
            <person name="Glass J.I."/>
            <person name="Rusch D."/>
            <person name="Podicherti R."/>
            <person name="Tsui H.-C.T."/>
            <person name="Winkler M.E."/>
        </authorList>
    </citation>
    <scope>NUCLEOTIDE SEQUENCE</scope>
</reference>
<evidence type="ECO:0000256" key="3">
    <source>
        <dbReference type="SAM" id="Coils"/>
    </source>
</evidence>
<dbReference type="EMBL" id="UINC01087951">
    <property type="protein sequence ID" value="SVC37763.1"/>
    <property type="molecule type" value="Genomic_DNA"/>
</dbReference>
<proteinExistence type="predicted"/>
<feature type="coiled-coil region" evidence="3">
    <location>
        <begin position="352"/>
        <end position="379"/>
    </location>
</feature>
<evidence type="ECO:0000256" key="1">
    <source>
        <dbReference type="ARBA" id="ARBA00004196"/>
    </source>
</evidence>
<dbReference type="PANTHER" id="PTHR32347">
    <property type="entry name" value="EFFLUX SYSTEM COMPONENT YKNX-RELATED"/>
    <property type="match status" value="1"/>
</dbReference>
<evidence type="ECO:0000256" key="4">
    <source>
        <dbReference type="SAM" id="MobiDB-lite"/>
    </source>
</evidence>
<dbReference type="PANTHER" id="PTHR32347:SF14">
    <property type="entry name" value="EFFLUX SYSTEM COMPONENT YKNX-RELATED"/>
    <property type="match status" value="1"/>
</dbReference>
<feature type="coiled-coil region" evidence="3">
    <location>
        <begin position="190"/>
        <end position="239"/>
    </location>
</feature>
<evidence type="ECO:0000313" key="5">
    <source>
        <dbReference type="EMBL" id="SVC37763.1"/>
    </source>
</evidence>
<dbReference type="SUPFAM" id="SSF111369">
    <property type="entry name" value="HlyD-like secretion proteins"/>
    <property type="match status" value="1"/>
</dbReference>
<keyword evidence="2 3" id="KW-0175">Coiled coil</keyword>
<feature type="compositionally biased region" description="Polar residues" evidence="4">
    <location>
        <begin position="1"/>
        <end position="12"/>
    </location>
</feature>
<gene>
    <name evidence="5" type="ORF">METZ01_LOCUS290617</name>
</gene>
<evidence type="ECO:0000256" key="2">
    <source>
        <dbReference type="ARBA" id="ARBA00023054"/>
    </source>
</evidence>
<dbReference type="InterPro" id="IPR050465">
    <property type="entry name" value="UPF0194_transport"/>
</dbReference>
<accession>A0A382LN62</accession>
<organism evidence="5">
    <name type="scientific">marine metagenome</name>
    <dbReference type="NCBI Taxonomy" id="408172"/>
    <lineage>
        <taxon>unclassified sequences</taxon>
        <taxon>metagenomes</taxon>
        <taxon>ecological metagenomes</taxon>
    </lineage>
</organism>
<dbReference type="Gene3D" id="2.40.50.100">
    <property type="match status" value="1"/>
</dbReference>
<sequence>MQRASNQQSSESAGGFGKGPSESSRGGRGRGPFGFVQRLIRGGPSEEELVETGEVVLLDAERIIDASGTLIASQSGEIYWETSGIVAKVMVEVGDDVSKGDVLLELDPLSAPQNVIMAQADLISARKDLDALLNPTDLQISNAQKSVADAIEELDNIENPTESSVAQANQAVADTRDALNELKSPSAAQIAAAEQEIASKKDALRDQQEALDDLLNPDIEALQDALRDAKFDLARAEQDIELTDIGTATSALQNALDTLDDMKERQVSVQKAIDGCVVHKVEEEDDRDYMQLTVTEELAYSGYTYLVGPVYQVFEETGNVLKDTYGNIVEHQLFRICDSTRAVSVDGVTRTLLEANEDVSAAKERLREAELQVERTRMSNTTAWDVAAKKVVDAQEDL</sequence>
<comment type="subcellular location">
    <subcellularLocation>
        <location evidence="1">Cell envelope</location>
    </subcellularLocation>
</comment>
<feature type="region of interest" description="Disordered" evidence="4">
    <location>
        <begin position="1"/>
        <end position="32"/>
    </location>
</feature>
<dbReference type="GO" id="GO:0030313">
    <property type="term" value="C:cell envelope"/>
    <property type="evidence" value="ECO:0007669"/>
    <property type="project" value="UniProtKB-SubCell"/>
</dbReference>
<dbReference type="AlphaFoldDB" id="A0A382LN62"/>